<accession>A0ABD0JSB9</accession>
<protein>
    <submittedName>
        <fullName evidence="2">Uncharacterized protein</fullName>
    </submittedName>
</protein>
<evidence type="ECO:0000313" key="2">
    <source>
        <dbReference type="EMBL" id="KAK7477892.1"/>
    </source>
</evidence>
<keyword evidence="3" id="KW-1185">Reference proteome</keyword>
<comment type="caution">
    <text evidence="2">The sequence shown here is derived from an EMBL/GenBank/DDBJ whole genome shotgun (WGS) entry which is preliminary data.</text>
</comment>
<dbReference type="Proteomes" id="UP001519460">
    <property type="component" value="Unassembled WGS sequence"/>
</dbReference>
<sequence length="105" mass="11850">MNSHIRRHHPQLLSASSATHSDSSQTEAPVVKQRQQTLPGAFQAQAAKKKNNPKYPANSPRAKDITQKLAIFIVKDLRPYALVENKQFRSLLAALDERYQCPSRD</sequence>
<name>A0ABD0JSB9_9CAEN</name>
<dbReference type="EMBL" id="JACVVK020000339">
    <property type="protein sequence ID" value="KAK7477892.1"/>
    <property type="molecule type" value="Genomic_DNA"/>
</dbReference>
<feature type="region of interest" description="Disordered" evidence="1">
    <location>
        <begin position="1"/>
        <end position="38"/>
    </location>
</feature>
<reference evidence="2 3" key="1">
    <citation type="journal article" date="2023" name="Sci. Data">
        <title>Genome assembly of the Korean intertidal mud-creeper Batillaria attramentaria.</title>
        <authorList>
            <person name="Patra A.K."/>
            <person name="Ho P.T."/>
            <person name="Jun S."/>
            <person name="Lee S.J."/>
            <person name="Kim Y."/>
            <person name="Won Y.J."/>
        </authorList>
    </citation>
    <scope>NUCLEOTIDE SEQUENCE [LARGE SCALE GENOMIC DNA]</scope>
    <source>
        <strain evidence="2">Wonlab-2016</strain>
    </source>
</reference>
<feature type="compositionally biased region" description="Low complexity" evidence="1">
    <location>
        <begin position="14"/>
        <end position="24"/>
    </location>
</feature>
<gene>
    <name evidence="2" type="ORF">BaRGS_00030888</name>
</gene>
<evidence type="ECO:0000256" key="1">
    <source>
        <dbReference type="SAM" id="MobiDB-lite"/>
    </source>
</evidence>
<dbReference type="AlphaFoldDB" id="A0ABD0JSB9"/>
<proteinExistence type="predicted"/>
<evidence type="ECO:0000313" key="3">
    <source>
        <dbReference type="Proteomes" id="UP001519460"/>
    </source>
</evidence>
<organism evidence="2 3">
    <name type="scientific">Batillaria attramentaria</name>
    <dbReference type="NCBI Taxonomy" id="370345"/>
    <lineage>
        <taxon>Eukaryota</taxon>
        <taxon>Metazoa</taxon>
        <taxon>Spiralia</taxon>
        <taxon>Lophotrochozoa</taxon>
        <taxon>Mollusca</taxon>
        <taxon>Gastropoda</taxon>
        <taxon>Caenogastropoda</taxon>
        <taxon>Sorbeoconcha</taxon>
        <taxon>Cerithioidea</taxon>
        <taxon>Batillariidae</taxon>
        <taxon>Batillaria</taxon>
    </lineage>
</organism>
<dbReference type="SUPFAM" id="SSF140996">
    <property type="entry name" value="Hermes dimerisation domain"/>
    <property type="match status" value="1"/>
</dbReference>
<feature type="compositionally biased region" description="Basic residues" evidence="1">
    <location>
        <begin position="1"/>
        <end position="10"/>
    </location>
</feature>